<reference evidence="2 3" key="1">
    <citation type="submission" date="2020-04" db="EMBL/GenBank/DDBJ databases">
        <title>Flammeovirga sp. SR4, a novel species isolated from seawater.</title>
        <authorList>
            <person name="Wang X."/>
        </authorList>
    </citation>
    <scope>NUCLEOTIDE SEQUENCE [LARGE SCALE GENOMIC DNA]</scope>
    <source>
        <strain evidence="2 3">SR4</strain>
    </source>
</reference>
<dbReference type="SUPFAM" id="SSF48452">
    <property type="entry name" value="TPR-like"/>
    <property type="match status" value="1"/>
</dbReference>
<keyword evidence="1" id="KW-0472">Membrane</keyword>
<accession>A0A7X8XZK4</accession>
<dbReference type="AlphaFoldDB" id="A0A7X8XZK4"/>
<gene>
    <name evidence="2" type="ORF">HGP29_28395</name>
</gene>
<evidence type="ECO:0008006" key="4">
    <source>
        <dbReference type="Google" id="ProtNLM"/>
    </source>
</evidence>
<keyword evidence="1" id="KW-0812">Transmembrane</keyword>
<organism evidence="2 3">
    <name type="scientific">Flammeovirga agarivorans</name>
    <dbReference type="NCBI Taxonomy" id="2726742"/>
    <lineage>
        <taxon>Bacteria</taxon>
        <taxon>Pseudomonadati</taxon>
        <taxon>Bacteroidota</taxon>
        <taxon>Cytophagia</taxon>
        <taxon>Cytophagales</taxon>
        <taxon>Flammeovirgaceae</taxon>
        <taxon>Flammeovirga</taxon>
    </lineage>
</organism>
<dbReference type="Gene3D" id="1.25.40.10">
    <property type="entry name" value="Tetratricopeptide repeat domain"/>
    <property type="match status" value="1"/>
</dbReference>
<name>A0A7X8XZK4_9BACT</name>
<evidence type="ECO:0000313" key="2">
    <source>
        <dbReference type="EMBL" id="NLR95148.1"/>
    </source>
</evidence>
<proteinExistence type="predicted"/>
<protein>
    <recommendedName>
        <fullName evidence="4">Tetratricopeptide repeat protein</fullName>
    </recommendedName>
</protein>
<comment type="caution">
    <text evidence="2">The sequence shown here is derived from an EMBL/GenBank/DDBJ whole genome shotgun (WGS) entry which is preliminary data.</text>
</comment>
<evidence type="ECO:0000256" key="1">
    <source>
        <dbReference type="SAM" id="Phobius"/>
    </source>
</evidence>
<dbReference type="InterPro" id="IPR011990">
    <property type="entry name" value="TPR-like_helical_dom_sf"/>
</dbReference>
<feature type="transmembrane region" description="Helical" evidence="1">
    <location>
        <begin position="6"/>
        <end position="28"/>
    </location>
</feature>
<keyword evidence="1" id="KW-1133">Transmembrane helix</keyword>
<sequence>MGKITFGYGLGDIFYLPILYVITFVYIITFSINRKKDKQLLITNTVFTIPIIWIVLSVTLWRGPEYSWNGELFYPSKKSKESYATKRKRWQSEIDSLKTDVTDDPQNTEALVEIGELKSLLGKDKEALEYLEKALRKGNTSKYTRSKLARKYEDNDLIDKAVEQYEEILKVDSLNRSAKFNLRRLKKKYDNS</sequence>
<evidence type="ECO:0000313" key="3">
    <source>
        <dbReference type="Proteomes" id="UP000585050"/>
    </source>
</evidence>
<dbReference type="Proteomes" id="UP000585050">
    <property type="component" value="Unassembled WGS sequence"/>
</dbReference>
<feature type="transmembrane region" description="Helical" evidence="1">
    <location>
        <begin position="40"/>
        <end position="61"/>
    </location>
</feature>
<dbReference type="EMBL" id="JABAIL010000091">
    <property type="protein sequence ID" value="NLR95148.1"/>
    <property type="molecule type" value="Genomic_DNA"/>
</dbReference>
<keyword evidence="3" id="KW-1185">Reference proteome</keyword>